<dbReference type="EMBL" id="KQ981644">
    <property type="protein sequence ID" value="KYN38679.1"/>
    <property type="molecule type" value="Genomic_DNA"/>
</dbReference>
<keyword evidence="2" id="KW-1185">Reference proteome</keyword>
<dbReference type="AlphaFoldDB" id="A0A151JWM2"/>
<organism evidence="1 2">
    <name type="scientific">Trachymyrmex septentrionalis</name>
    <dbReference type="NCBI Taxonomy" id="34720"/>
    <lineage>
        <taxon>Eukaryota</taxon>
        <taxon>Metazoa</taxon>
        <taxon>Ecdysozoa</taxon>
        <taxon>Arthropoda</taxon>
        <taxon>Hexapoda</taxon>
        <taxon>Insecta</taxon>
        <taxon>Pterygota</taxon>
        <taxon>Neoptera</taxon>
        <taxon>Endopterygota</taxon>
        <taxon>Hymenoptera</taxon>
        <taxon>Apocrita</taxon>
        <taxon>Aculeata</taxon>
        <taxon>Formicoidea</taxon>
        <taxon>Formicidae</taxon>
        <taxon>Myrmicinae</taxon>
        <taxon>Trachymyrmex</taxon>
    </lineage>
</organism>
<dbReference type="Pfam" id="PF03564">
    <property type="entry name" value="DUF1759"/>
    <property type="match status" value="1"/>
</dbReference>
<accession>A0A151JWM2</accession>
<reference evidence="1 2" key="1">
    <citation type="submission" date="2016-03" db="EMBL/GenBank/DDBJ databases">
        <title>Trachymyrmex septentrionalis WGS genome.</title>
        <authorList>
            <person name="Nygaard S."/>
            <person name="Hu H."/>
            <person name="Boomsma J."/>
            <person name="Zhang G."/>
        </authorList>
    </citation>
    <scope>NUCLEOTIDE SEQUENCE [LARGE SCALE GENOMIC DNA]</scope>
    <source>
        <strain evidence="1">Tsep2-gDNA-1</strain>
        <tissue evidence="1">Whole body</tissue>
    </source>
</reference>
<protein>
    <submittedName>
        <fullName evidence="1">Uncharacterized protein</fullName>
    </submittedName>
</protein>
<dbReference type="Proteomes" id="UP000078541">
    <property type="component" value="Unassembled WGS sequence"/>
</dbReference>
<dbReference type="InterPro" id="IPR005312">
    <property type="entry name" value="DUF1759"/>
</dbReference>
<name>A0A151JWM2_9HYME</name>
<proteinExistence type="predicted"/>
<dbReference type="STRING" id="34720.A0A151JWM2"/>
<evidence type="ECO:0000313" key="2">
    <source>
        <dbReference type="Proteomes" id="UP000078541"/>
    </source>
</evidence>
<gene>
    <name evidence="1" type="ORF">ALC56_06942</name>
</gene>
<sequence>MVHEDQSLTNVERMHLSSCVKGDASNALDHLAVTNDNFAIAWNILVSRYDNKRRLITIHLQSLFNLPSLTTETSNDLRMLRDQINKAIQALSNLGCATEHWDDWLVFLVSQKLDKSSRKAWDLKLGGTVDYPRYRELDQFLASRIRAFDAIAPVIATEKAHTSKKKIHLTYRIYRSVFMLIVQSEPSIVSMFYVSQTNSNVLNSLKIRNAV</sequence>
<evidence type="ECO:0000313" key="1">
    <source>
        <dbReference type="EMBL" id="KYN38679.1"/>
    </source>
</evidence>